<feature type="non-terminal residue" evidence="1">
    <location>
        <position position="1"/>
    </location>
</feature>
<organism evidence="1 2">
    <name type="scientific">Pristionchus entomophagus</name>
    <dbReference type="NCBI Taxonomy" id="358040"/>
    <lineage>
        <taxon>Eukaryota</taxon>
        <taxon>Metazoa</taxon>
        <taxon>Ecdysozoa</taxon>
        <taxon>Nematoda</taxon>
        <taxon>Chromadorea</taxon>
        <taxon>Rhabditida</taxon>
        <taxon>Rhabditina</taxon>
        <taxon>Diplogasteromorpha</taxon>
        <taxon>Diplogasteroidea</taxon>
        <taxon>Neodiplogasteridae</taxon>
        <taxon>Pristionchus</taxon>
    </lineage>
</organism>
<name>A0AAV5UJE8_9BILA</name>
<protein>
    <submittedName>
        <fullName evidence="1">Uncharacterized protein</fullName>
    </submittedName>
</protein>
<sequence length="104" mass="12196">KWDKKSKKANKDESDEIVEPVKKTRVVEFAHRTCFSLNAVPECPKKTTEDEDDRRELKTDFACFSRNSDATRLMREARREVLDLSDYTKDYSETLVVPRTCIAY</sequence>
<keyword evidence="2" id="KW-1185">Reference proteome</keyword>
<comment type="caution">
    <text evidence="1">The sequence shown here is derived from an EMBL/GenBank/DDBJ whole genome shotgun (WGS) entry which is preliminary data.</text>
</comment>
<gene>
    <name evidence="1" type="ORF">PENTCL1PPCAC_29261</name>
</gene>
<proteinExistence type="predicted"/>
<evidence type="ECO:0000313" key="1">
    <source>
        <dbReference type="EMBL" id="GMT07087.1"/>
    </source>
</evidence>
<dbReference type="AlphaFoldDB" id="A0AAV5UJE8"/>
<accession>A0AAV5UJE8</accession>
<reference evidence="1" key="1">
    <citation type="submission" date="2023-10" db="EMBL/GenBank/DDBJ databases">
        <title>Genome assembly of Pristionchus species.</title>
        <authorList>
            <person name="Yoshida K."/>
            <person name="Sommer R.J."/>
        </authorList>
    </citation>
    <scope>NUCLEOTIDE SEQUENCE</scope>
    <source>
        <strain evidence="1">RS0144</strain>
    </source>
</reference>
<evidence type="ECO:0000313" key="2">
    <source>
        <dbReference type="Proteomes" id="UP001432027"/>
    </source>
</evidence>
<dbReference type="EMBL" id="BTSX01000006">
    <property type="protein sequence ID" value="GMT07087.1"/>
    <property type="molecule type" value="Genomic_DNA"/>
</dbReference>
<dbReference type="Proteomes" id="UP001432027">
    <property type="component" value="Unassembled WGS sequence"/>
</dbReference>